<proteinExistence type="predicted"/>
<accession>A0A8S5Q4B4</accession>
<sequence length="36" mass="4339">MNNLCPTLLLSIISTTFYNFYFNIFIVKTQVFLKKY</sequence>
<evidence type="ECO:0000313" key="2">
    <source>
        <dbReference type="EMBL" id="DAE13954.1"/>
    </source>
</evidence>
<organism evidence="2">
    <name type="scientific">Siphoviridae sp. ctxrg1</name>
    <dbReference type="NCBI Taxonomy" id="2825741"/>
    <lineage>
        <taxon>Viruses</taxon>
        <taxon>Duplodnaviria</taxon>
        <taxon>Heunggongvirae</taxon>
        <taxon>Uroviricota</taxon>
        <taxon>Caudoviricetes</taxon>
    </lineage>
</organism>
<reference evidence="2" key="1">
    <citation type="journal article" date="2021" name="Proc. Natl. Acad. Sci. U.S.A.">
        <title>A Catalog of Tens of Thousands of Viruses from Human Metagenomes Reveals Hidden Associations with Chronic Diseases.</title>
        <authorList>
            <person name="Tisza M.J."/>
            <person name="Buck C.B."/>
        </authorList>
    </citation>
    <scope>NUCLEOTIDE SEQUENCE</scope>
    <source>
        <strain evidence="2">Ctxrg1</strain>
    </source>
</reference>
<keyword evidence="1" id="KW-0812">Transmembrane</keyword>
<evidence type="ECO:0000256" key="1">
    <source>
        <dbReference type="SAM" id="Phobius"/>
    </source>
</evidence>
<protein>
    <submittedName>
        <fullName evidence="2">Uncharacterized protein</fullName>
    </submittedName>
</protein>
<keyword evidence="1" id="KW-1133">Transmembrane helix</keyword>
<name>A0A8S5Q4B4_9CAUD</name>
<keyword evidence="1" id="KW-0472">Membrane</keyword>
<dbReference type="EMBL" id="BK015573">
    <property type="protein sequence ID" value="DAE13954.1"/>
    <property type="molecule type" value="Genomic_DNA"/>
</dbReference>
<feature type="transmembrane region" description="Helical" evidence="1">
    <location>
        <begin position="6"/>
        <end position="27"/>
    </location>
</feature>